<comment type="caution">
    <text evidence="2">The sequence shown here is derived from an EMBL/GenBank/DDBJ whole genome shotgun (WGS) entry which is preliminary data.</text>
</comment>
<gene>
    <name evidence="2" type="ORF">PXEA_LOCUS23238</name>
</gene>
<evidence type="ECO:0000313" key="2">
    <source>
        <dbReference type="EMBL" id="VEL29798.1"/>
    </source>
</evidence>
<dbReference type="EMBL" id="CAAALY010106340">
    <property type="protein sequence ID" value="VEL29798.1"/>
    <property type="molecule type" value="Genomic_DNA"/>
</dbReference>
<proteinExistence type="predicted"/>
<dbReference type="OrthoDB" id="6351660at2759"/>
<protein>
    <submittedName>
        <fullName evidence="2">Uncharacterized protein</fullName>
    </submittedName>
</protein>
<reference evidence="2" key="1">
    <citation type="submission" date="2018-11" db="EMBL/GenBank/DDBJ databases">
        <authorList>
            <consortium name="Pathogen Informatics"/>
        </authorList>
    </citation>
    <scope>NUCLEOTIDE SEQUENCE</scope>
</reference>
<keyword evidence="3" id="KW-1185">Reference proteome</keyword>
<sequence length="98" mass="11127">MSFFGRSPLQLERTVAKLRRVLERVQAENERLKCAPGPVSVATMEAIQQENRKLTRDLSEAKRVAGAGLAERRLAADQNVAKLSQEYDRLRIAYEQVE</sequence>
<dbReference type="Proteomes" id="UP000784294">
    <property type="component" value="Unassembled WGS sequence"/>
</dbReference>
<dbReference type="AlphaFoldDB" id="A0A448X764"/>
<accession>A0A448X764</accession>
<keyword evidence="1" id="KW-0175">Coiled coil</keyword>
<evidence type="ECO:0000256" key="1">
    <source>
        <dbReference type="SAM" id="Coils"/>
    </source>
</evidence>
<name>A0A448X764_9PLAT</name>
<evidence type="ECO:0000313" key="3">
    <source>
        <dbReference type="Proteomes" id="UP000784294"/>
    </source>
</evidence>
<feature type="coiled-coil region" evidence="1">
    <location>
        <begin position="11"/>
        <end position="64"/>
    </location>
</feature>
<organism evidence="2 3">
    <name type="scientific">Protopolystoma xenopodis</name>
    <dbReference type="NCBI Taxonomy" id="117903"/>
    <lineage>
        <taxon>Eukaryota</taxon>
        <taxon>Metazoa</taxon>
        <taxon>Spiralia</taxon>
        <taxon>Lophotrochozoa</taxon>
        <taxon>Platyhelminthes</taxon>
        <taxon>Monogenea</taxon>
        <taxon>Polyopisthocotylea</taxon>
        <taxon>Polystomatidea</taxon>
        <taxon>Polystomatidae</taxon>
        <taxon>Protopolystoma</taxon>
    </lineage>
</organism>